<dbReference type="KEGG" id="mwo:MWSIV6_0712"/>
<dbReference type="SUPFAM" id="SSF52540">
    <property type="entry name" value="P-loop containing nucleoside triphosphate hydrolases"/>
    <property type="match status" value="1"/>
</dbReference>
<dbReference type="InterPro" id="IPR027417">
    <property type="entry name" value="P-loop_NTPase"/>
</dbReference>
<dbReference type="Proteomes" id="UP001065373">
    <property type="component" value="Chromosome"/>
</dbReference>
<evidence type="ECO:0000313" key="6">
    <source>
        <dbReference type="EMBL" id="UXH32405.1"/>
    </source>
</evidence>
<dbReference type="SMART" id="SM00490">
    <property type="entry name" value="HELICc"/>
    <property type="match status" value="1"/>
</dbReference>
<keyword evidence="1" id="KW-0547">Nucleotide-binding</keyword>
<dbReference type="Pfam" id="PF00271">
    <property type="entry name" value="Helicase_C"/>
    <property type="match status" value="1"/>
</dbReference>
<dbReference type="GO" id="GO:0016887">
    <property type="term" value="F:ATP hydrolysis activity"/>
    <property type="evidence" value="ECO:0007669"/>
    <property type="project" value="TreeGrafter"/>
</dbReference>
<dbReference type="GeneID" id="58978363"/>
<dbReference type="Pfam" id="PF00270">
    <property type="entry name" value="DEAD"/>
    <property type="match status" value="1"/>
</dbReference>
<dbReference type="PROSITE" id="PS51194">
    <property type="entry name" value="HELICASE_CTER"/>
    <property type="match status" value="1"/>
</dbReference>
<dbReference type="GO" id="GO:0005524">
    <property type="term" value="F:ATP binding"/>
    <property type="evidence" value="ECO:0007669"/>
    <property type="project" value="UniProtKB-KW"/>
</dbReference>
<dbReference type="PANTHER" id="PTHR47962:SF5">
    <property type="entry name" value="ATP-DEPENDENT HELICASE LHR-RELATED"/>
    <property type="match status" value="1"/>
</dbReference>
<evidence type="ECO:0000259" key="4">
    <source>
        <dbReference type="PROSITE" id="PS51192"/>
    </source>
</evidence>
<evidence type="ECO:0000259" key="5">
    <source>
        <dbReference type="PROSITE" id="PS51194"/>
    </source>
</evidence>
<dbReference type="GeneID" id="75106332"/>
<keyword evidence="2" id="KW-0067">ATP-binding</keyword>
<proteinExistence type="inferred from homology"/>
<sequence length="715" mass="81538">MSEILNPRLSHFLVNRLGWNKLRDVQRAALEPIMGGDDTLILASTASGKTEAAIIPIFNSMIGEGAEPVCLLYVSPLKALINDMHMRMDSWCSHFNLEAMKWHGDVSGSAKKRFIRDPVEVLLITPESLEVILINRTHDEKRRIFRNLRYIIIDEIHYFIEADRGVQLNSLLSRIESYTDRRPQRIGLSATIGNPDAVMDWMSPGGCSLVKSESDRKLDFRIFNVNLKDPNVEDLEELLDILKRLTGRKVLIFSPSRARAEAYYRIIKEKLDVEVFIHHGSLSKDLREDAEAKFKELSGAFMVSTSTLELGIDVGDIDVVVHLSAPASVNQFLQRTGRSGRKRGSQRTVIFTNGGMDVLIALSTVSLALSGKLENLRIPERPLDIYFHQILSSVFELEKPEPSDIYRLLNRSSVFSRISEDDFHGMIEFMIDEDFLREYGPYIHHGFKFEKTFGKMNFLEFYSVFPPNYEFKVKKGAMTIGTIDAFFAVTYLQRGSVFMLGGDEWIVMDIDYERFTVRVKPYSGNADIPKWNSGGMPVSFEVSRHAYDIILGNFNRDLLRNLDEHSRIKIKNYMGRAESFGLEEGMIPVNMDSTISIYTFAGDRVNKLISDIFALEAENSISNVVNDAFKTSFVANIDYSDILFIMEDIPSIICEDGFPLRLQTHLNNFVKNKFIRYLPENVAAEIIYEILYNPGDLLKLLDENRPVHIDGFGLF</sequence>
<organism evidence="6">
    <name type="scientific">Methanothermobacter wolfeii</name>
    <name type="common">Methanobacterium wolfei</name>
    <dbReference type="NCBI Taxonomy" id="145261"/>
    <lineage>
        <taxon>Archaea</taxon>
        <taxon>Methanobacteriati</taxon>
        <taxon>Methanobacteriota</taxon>
        <taxon>Methanomada group</taxon>
        <taxon>Methanobacteria</taxon>
        <taxon>Methanobacteriales</taxon>
        <taxon>Methanobacteriaceae</taxon>
        <taxon>Methanothermobacter</taxon>
    </lineage>
</organism>
<accession>A0A9E7UME6</accession>
<dbReference type="InterPro" id="IPR017170">
    <property type="entry name" value="Lhr-like"/>
</dbReference>
<dbReference type="InterPro" id="IPR014001">
    <property type="entry name" value="Helicase_ATP-bd"/>
</dbReference>
<dbReference type="RefSeq" id="WP_074358776.1">
    <property type="nucleotide sequence ID" value="NZ_CP104550.1"/>
</dbReference>
<dbReference type="InterPro" id="IPR011545">
    <property type="entry name" value="DEAD/DEAH_box_helicase_dom"/>
</dbReference>
<dbReference type="InterPro" id="IPR052511">
    <property type="entry name" value="ATP-dep_Helicase"/>
</dbReference>
<evidence type="ECO:0000256" key="1">
    <source>
        <dbReference type="ARBA" id="ARBA00022741"/>
    </source>
</evidence>
<feature type="domain" description="Helicase C-terminal" evidence="5">
    <location>
        <begin position="234"/>
        <end position="384"/>
    </location>
</feature>
<evidence type="ECO:0000256" key="2">
    <source>
        <dbReference type="ARBA" id="ARBA00022840"/>
    </source>
</evidence>
<reference evidence="6" key="1">
    <citation type="submission" date="2022-09" db="EMBL/GenBank/DDBJ databases">
        <title>Characterization of three MwoI isoschizomers from sequenced genome and metagenomes.</title>
        <authorList>
            <person name="Fomenkov A."/>
            <person name="Xu S.Y."/>
            <person name="Roberts R.J."/>
        </authorList>
    </citation>
    <scope>NUCLEOTIDE SEQUENCE</scope>
    <source>
        <strain evidence="6">DSM 2970</strain>
    </source>
</reference>
<dbReference type="Gene3D" id="3.40.50.300">
    <property type="entry name" value="P-loop containing nucleotide triphosphate hydrolases"/>
    <property type="match status" value="2"/>
</dbReference>
<gene>
    <name evidence="6" type="ORF">N5910_03730</name>
</gene>
<dbReference type="GO" id="GO:0004386">
    <property type="term" value="F:helicase activity"/>
    <property type="evidence" value="ECO:0007669"/>
    <property type="project" value="UniProtKB-KW"/>
</dbReference>
<keyword evidence="6" id="KW-0378">Hydrolase</keyword>
<evidence type="ECO:0000256" key="3">
    <source>
        <dbReference type="ARBA" id="ARBA00093467"/>
    </source>
</evidence>
<dbReference type="EMBL" id="CP104550">
    <property type="protein sequence ID" value="UXH32405.1"/>
    <property type="molecule type" value="Genomic_DNA"/>
</dbReference>
<dbReference type="AlphaFoldDB" id="A0A9E7UME6"/>
<dbReference type="GO" id="GO:0140097">
    <property type="term" value="F:catalytic activity, acting on DNA"/>
    <property type="evidence" value="ECO:0007669"/>
    <property type="project" value="UniProtKB-ARBA"/>
</dbReference>
<dbReference type="CDD" id="cd17922">
    <property type="entry name" value="DEXHc_LHR-like"/>
    <property type="match status" value="1"/>
</dbReference>
<dbReference type="GO" id="GO:0003677">
    <property type="term" value="F:DNA binding"/>
    <property type="evidence" value="ECO:0007669"/>
    <property type="project" value="TreeGrafter"/>
</dbReference>
<dbReference type="SMART" id="SM00487">
    <property type="entry name" value="DEXDc"/>
    <property type="match status" value="1"/>
</dbReference>
<name>A0A9E7UME6_METWO</name>
<protein>
    <submittedName>
        <fullName evidence="6">DEAD/DEAH box helicase</fullName>
    </submittedName>
</protein>
<dbReference type="PIRSF" id="PIRSF037307">
    <property type="entry name" value="Lhr-like_helic_prd"/>
    <property type="match status" value="1"/>
</dbReference>
<dbReference type="InterPro" id="IPR001650">
    <property type="entry name" value="Helicase_C-like"/>
</dbReference>
<feature type="domain" description="Helicase ATP-binding" evidence="4">
    <location>
        <begin position="30"/>
        <end position="201"/>
    </location>
</feature>
<comment type="similarity">
    <text evidence="3">Belongs to the Lhr helicase family. Lhr-Core subfamily.</text>
</comment>
<dbReference type="PROSITE" id="PS51192">
    <property type="entry name" value="HELICASE_ATP_BIND_1"/>
    <property type="match status" value="1"/>
</dbReference>
<keyword evidence="6" id="KW-0347">Helicase</keyword>
<dbReference type="PANTHER" id="PTHR47962">
    <property type="entry name" value="ATP-DEPENDENT HELICASE LHR-RELATED-RELATED"/>
    <property type="match status" value="1"/>
</dbReference>